<reference evidence="2" key="1">
    <citation type="journal article" date="2023" name="Plant J.">
        <title>Genome sequences and population genomics provide insights into the demographic history, inbreeding, and mutation load of two 'living fossil' tree species of Dipteronia.</title>
        <authorList>
            <person name="Feng Y."/>
            <person name="Comes H.P."/>
            <person name="Chen J."/>
            <person name="Zhu S."/>
            <person name="Lu R."/>
            <person name="Zhang X."/>
            <person name="Li P."/>
            <person name="Qiu J."/>
            <person name="Olsen K.M."/>
            <person name="Qiu Y."/>
        </authorList>
    </citation>
    <scope>NUCLEOTIDE SEQUENCE</scope>
    <source>
        <strain evidence="2">KIB01</strain>
    </source>
</reference>
<dbReference type="InterPro" id="IPR025558">
    <property type="entry name" value="DUF4283"/>
</dbReference>
<dbReference type="Pfam" id="PF14111">
    <property type="entry name" value="DUF4283"/>
    <property type="match status" value="1"/>
</dbReference>
<name>A0AAD9XIQ4_9ROSI</name>
<dbReference type="AlphaFoldDB" id="A0AAD9XIQ4"/>
<gene>
    <name evidence="2" type="ORF">Ddye_006598</name>
</gene>
<protein>
    <recommendedName>
        <fullName evidence="1">DUF4283 domain-containing protein</fullName>
    </recommendedName>
</protein>
<keyword evidence="3" id="KW-1185">Reference proteome</keyword>
<evidence type="ECO:0000313" key="3">
    <source>
        <dbReference type="Proteomes" id="UP001280121"/>
    </source>
</evidence>
<organism evidence="2 3">
    <name type="scientific">Dipteronia dyeriana</name>
    <dbReference type="NCBI Taxonomy" id="168575"/>
    <lineage>
        <taxon>Eukaryota</taxon>
        <taxon>Viridiplantae</taxon>
        <taxon>Streptophyta</taxon>
        <taxon>Embryophyta</taxon>
        <taxon>Tracheophyta</taxon>
        <taxon>Spermatophyta</taxon>
        <taxon>Magnoliopsida</taxon>
        <taxon>eudicotyledons</taxon>
        <taxon>Gunneridae</taxon>
        <taxon>Pentapetalae</taxon>
        <taxon>rosids</taxon>
        <taxon>malvids</taxon>
        <taxon>Sapindales</taxon>
        <taxon>Sapindaceae</taxon>
        <taxon>Hippocastanoideae</taxon>
        <taxon>Acereae</taxon>
        <taxon>Dipteronia</taxon>
    </lineage>
</organism>
<sequence length="108" mass="12416">MDSDIARLYENLSIADEDRSTLELSEDVQRDRVVDVGHCVVGKVLSGKKVNRDAFKTLIEQLWSPFGNVETELVGENIFMFYFNNQIDRDRICQRGLLCFDKSLIALE</sequence>
<dbReference type="Proteomes" id="UP001280121">
    <property type="component" value="Unassembled WGS sequence"/>
</dbReference>
<feature type="domain" description="DUF4283" evidence="1">
    <location>
        <begin position="37"/>
        <end position="107"/>
    </location>
</feature>
<evidence type="ECO:0000313" key="2">
    <source>
        <dbReference type="EMBL" id="KAK2660065.1"/>
    </source>
</evidence>
<dbReference type="EMBL" id="JANJYI010000002">
    <property type="protein sequence ID" value="KAK2660065.1"/>
    <property type="molecule type" value="Genomic_DNA"/>
</dbReference>
<comment type="caution">
    <text evidence="2">The sequence shown here is derived from an EMBL/GenBank/DDBJ whole genome shotgun (WGS) entry which is preliminary data.</text>
</comment>
<proteinExistence type="predicted"/>
<accession>A0AAD9XIQ4</accession>
<evidence type="ECO:0000259" key="1">
    <source>
        <dbReference type="Pfam" id="PF14111"/>
    </source>
</evidence>